<dbReference type="GO" id="GO:0005829">
    <property type="term" value="C:cytosol"/>
    <property type="evidence" value="ECO:0007669"/>
    <property type="project" value="UniProtKB-ARBA"/>
</dbReference>
<dbReference type="PANTHER" id="PTHR43150:SF4">
    <property type="entry name" value="L-GLYCERALDEHYDE 3-PHOSPHATE REDUCTASE"/>
    <property type="match status" value="1"/>
</dbReference>
<feature type="domain" description="NADP-dependent oxidoreductase" evidence="4">
    <location>
        <begin position="15"/>
        <end position="316"/>
    </location>
</feature>
<protein>
    <submittedName>
        <fullName evidence="5">Aldo/keto reductase</fullName>
    </submittedName>
</protein>
<dbReference type="CDD" id="cd19074">
    <property type="entry name" value="Aldo_ket_red_shaker-like"/>
    <property type="match status" value="1"/>
</dbReference>
<dbReference type="RefSeq" id="WP_085138088.1">
    <property type="nucleotide sequence ID" value="NZ_LQPI01000032.1"/>
</dbReference>
<dbReference type="InterPro" id="IPR036812">
    <property type="entry name" value="NAD(P)_OxRdtase_dom_sf"/>
</dbReference>
<evidence type="ECO:0000259" key="4">
    <source>
        <dbReference type="Pfam" id="PF00248"/>
    </source>
</evidence>
<dbReference type="FunFam" id="3.20.20.100:FF:000004">
    <property type="entry name" value="Oxidoreductase, aldo/keto reductase"/>
    <property type="match status" value="1"/>
</dbReference>
<dbReference type="EMBL" id="LQPI01000032">
    <property type="protein sequence ID" value="ORW22887.1"/>
    <property type="molecule type" value="Genomic_DNA"/>
</dbReference>
<comment type="caution">
    <text evidence="5">The sequence shown here is derived from an EMBL/GenBank/DDBJ whole genome shotgun (WGS) entry which is preliminary data.</text>
</comment>
<evidence type="ECO:0000256" key="3">
    <source>
        <dbReference type="ARBA" id="ARBA00023002"/>
    </source>
</evidence>
<name>A0A1X1ZHL1_MYCNO</name>
<evidence type="ECO:0000256" key="1">
    <source>
        <dbReference type="ARBA" id="ARBA00006515"/>
    </source>
</evidence>
<gene>
    <name evidence="5" type="ORF">AWC18_06195</name>
</gene>
<evidence type="ECO:0000313" key="6">
    <source>
        <dbReference type="Proteomes" id="UP000193108"/>
    </source>
</evidence>
<comment type="similarity">
    <text evidence="1">Belongs to the shaker potassium channel beta subunit family.</text>
</comment>
<reference evidence="5 6" key="1">
    <citation type="submission" date="2016-01" db="EMBL/GenBank/DDBJ databases">
        <title>The new phylogeny of the genus Mycobacterium.</title>
        <authorList>
            <person name="Tarcisio F."/>
            <person name="Conor M."/>
            <person name="Antonella G."/>
            <person name="Elisabetta G."/>
            <person name="Giulia F.S."/>
            <person name="Sara T."/>
            <person name="Anna F."/>
            <person name="Clotilde B."/>
            <person name="Roberto B."/>
            <person name="Veronica D.S."/>
            <person name="Fabio R."/>
            <person name="Monica P."/>
            <person name="Olivier J."/>
            <person name="Enrico T."/>
            <person name="Nicola S."/>
        </authorList>
    </citation>
    <scope>NUCLEOTIDE SEQUENCE [LARGE SCALE GENOMIC DNA]</scope>
    <source>
        <strain evidence="5 6">DSM 44164</strain>
    </source>
</reference>
<dbReference type="SUPFAM" id="SSF51430">
    <property type="entry name" value="NAD(P)-linked oxidoreductase"/>
    <property type="match status" value="1"/>
</dbReference>
<dbReference type="AlphaFoldDB" id="A0A1X1ZHL1"/>
<accession>A0A1X1ZHL1</accession>
<sequence>MEFRYLGNSGLQISEITYGNWLTHGSQVENDVATACVHAALDAGITTFDTADVYANGRAEEVLGAALKGRRRESLEIFTKVYWPIGPAPLGRNDTGLSRKHMMEAINGSLRRLGTDYVDLYQAHRYDSFTPLEETMQAFADIVRAGKALYIGVSEWTAEQIRQAHGLARQLGISLISSQPQYSMLWRVIEPEVIPTCQELGLSQIVWSPMAQGVLSGKYLPGQPPPAGSRATDEKGGANFIKRFMTDDVLTRVQQLAPIAAELDLTTAQLAIAWVLQNDNVAAALVGASRPEQVTENVKASGVRIPDELLARIDEVLGDTVTSDADMVARSTPAKRLI</sequence>
<keyword evidence="3" id="KW-0560">Oxidoreductase</keyword>
<dbReference type="InterPro" id="IPR023210">
    <property type="entry name" value="NADP_OxRdtase_dom"/>
</dbReference>
<dbReference type="STRING" id="1782.AWC18_06195"/>
<dbReference type="Proteomes" id="UP000193108">
    <property type="component" value="Unassembled WGS sequence"/>
</dbReference>
<proteinExistence type="inferred from homology"/>
<evidence type="ECO:0000256" key="2">
    <source>
        <dbReference type="ARBA" id="ARBA00022857"/>
    </source>
</evidence>
<dbReference type="GO" id="GO:0016491">
    <property type="term" value="F:oxidoreductase activity"/>
    <property type="evidence" value="ECO:0007669"/>
    <property type="project" value="UniProtKB-KW"/>
</dbReference>
<dbReference type="Gene3D" id="3.20.20.100">
    <property type="entry name" value="NADP-dependent oxidoreductase domain"/>
    <property type="match status" value="1"/>
</dbReference>
<dbReference type="InterPro" id="IPR005399">
    <property type="entry name" value="K_chnl_volt-dep_bsu_KCNAB-rel"/>
</dbReference>
<organism evidence="5 6">
    <name type="scientific">Mycolicibacter nonchromogenicus</name>
    <name type="common">Mycobacterium nonchromogenicum</name>
    <dbReference type="NCBI Taxonomy" id="1782"/>
    <lineage>
        <taxon>Bacteria</taxon>
        <taxon>Bacillati</taxon>
        <taxon>Actinomycetota</taxon>
        <taxon>Actinomycetes</taxon>
        <taxon>Mycobacteriales</taxon>
        <taxon>Mycobacteriaceae</taxon>
        <taxon>Mycolicibacter</taxon>
    </lineage>
</organism>
<dbReference type="PANTHER" id="PTHR43150">
    <property type="entry name" value="HYPERKINETIC, ISOFORM M"/>
    <property type="match status" value="1"/>
</dbReference>
<evidence type="ECO:0000313" key="5">
    <source>
        <dbReference type="EMBL" id="ORW22887.1"/>
    </source>
</evidence>
<dbReference type="GO" id="GO:0051596">
    <property type="term" value="P:methylglyoxal catabolic process"/>
    <property type="evidence" value="ECO:0007669"/>
    <property type="project" value="TreeGrafter"/>
</dbReference>
<keyword evidence="6" id="KW-1185">Reference proteome</keyword>
<dbReference type="Pfam" id="PF00248">
    <property type="entry name" value="Aldo_ket_red"/>
    <property type="match status" value="1"/>
</dbReference>
<keyword evidence="2" id="KW-0521">NADP</keyword>